<dbReference type="GO" id="GO:0005524">
    <property type="term" value="F:ATP binding"/>
    <property type="evidence" value="ECO:0007669"/>
    <property type="project" value="UniProtKB-UniRule"/>
</dbReference>
<comment type="caution">
    <text evidence="7">The sequence shown here is derived from an EMBL/GenBank/DDBJ whole genome shotgun (WGS) entry which is preliminary data.</text>
</comment>
<dbReference type="InterPro" id="IPR016135">
    <property type="entry name" value="UBQ-conjugating_enzyme/RWD"/>
</dbReference>
<evidence type="ECO:0000256" key="3">
    <source>
        <dbReference type="PROSITE-ProRule" id="PRU10133"/>
    </source>
</evidence>
<evidence type="ECO:0000313" key="7">
    <source>
        <dbReference type="EMBL" id="TGZ46426.1"/>
    </source>
</evidence>
<dbReference type="InterPro" id="IPR050113">
    <property type="entry name" value="Ub_conjugating_enzyme"/>
</dbReference>
<dbReference type="PROSITE" id="PS50127">
    <property type="entry name" value="UBC_2"/>
    <property type="match status" value="1"/>
</dbReference>
<protein>
    <submittedName>
        <fullName evidence="7">Ubiquitin-conjugating enzyme E2 S</fullName>
    </submittedName>
</protein>
<comment type="similarity">
    <text evidence="4">Belongs to the ubiquitin-conjugating enzyme family.</text>
</comment>
<dbReference type="CDD" id="cd23804">
    <property type="entry name" value="UBCc_UBE2S"/>
    <property type="match status" value="1"/>
</dbReference>
<keyword evidence="4" id="KW-0067">ATP-binding</keyword>
<evidence type="ECO:0000256" key="2">
    <source>
        <dbReference type="ARBA" id="ARBA00022786"/>
    </source>
</evidence>
<keyword evidence="1" id="KW-0808">Transferase</keyword>
<dbReference type="InterPro" id="IPR023313">
    <property type="entry name" value="UBQ-conjugating_AS"/>
</dbReference>
<evidence type="ECO:0000256" key="5">
    <source>
        <dbReference type="SAM" id="MobiDB-lite"/>
    </source>
</evidence>
<evidence type="ECO:0000256" key="4">
    <source>
        <dbReference type="RuleBase" id="RU362109"/>
    </source>
</evidence>
<dbReference type="SUPFAM" id="SSF54495">
    <property type="entry name" value="UBC-like"/>
    <property type="match status" value="1"/>
</dbReference>
<dbReference type="GO" id="GO:0016740">
    <property type="term" value="F:transferase activity"/>
    <property type="evidence" value="ECO:0007669"/>
    <property type="project" value="UniProtKB-KW"/>
</dbReference>
<keyword evidence="4" id="KW-0547">Nucleotide-binding</keyword>
<dbReference type="Pfam" id="PF00179">
    <property type="entry name" value="UQ_con"/>
    <property type="match status" value="1"/>
</dbReference>
<gene>
    <name evidence="7" type="ORF">DBV15_04456</name>
</gene>
<organism evidence="7 8">
    <name type="scientific">Temnothorax longispinosus</name>
    <dbReference type="NCBI Taxonomy" id="300112"/>
    <lineage>
        <taxon>Eukaryota</taxon>
        <taxon>Metazoa</taxon>
        <taxon>Ecdysozoa</taxon>
        <taxon>Arthropoda</taxon>
        <taxon>Hexapoda</taxon>
        <taxon>Insecta</taxon>
        <taxon>Pterygota</taxon>
        <taxon>Neoptera</taxon>
        <taxon>Endopterygota</taxon>
        <taxon>Hymenoptera</taxon>
        <taxon>Apocrita</taxon>
        <taxon>Aculeata</taxon>
        <taxon>Formicoidea</taxon>
        <taxon>Formicidae</taxon>
        <taxon>Myrmicinae</taxon>
        <taxon>Temnothorax</taxon>
    </lineage>
</organism>
<feature type="active site" description="Glycyl thioester intermediate" evidence="3">
    <location>
        <position position="100"/>
    </location>
</feature>
<dbReference type="EMBL" id="QBLH01002884">
    <property type="protein sequence ID" value="TGZ46426.1"/>
    <property type="molecule type" value="Genomic_DNA"/>
</dbReference>
<feature type="compositionally biased region" description="Basic residues" evidence="5">
    <location>
        <begin position="157"/>
        <end position="169"/>
    </location>
</feature>
<dbReference type="PANTHER" id="PTHR24067">
    <property type="entry name" value="UBIQUITIN-CONJUGATING ENZYME E2"/>
    <property type="match status" value="1"/>
</dbReference>
<evidence type="ECO:0000313" key="8">
    <source>
        <dbReference type="Proteomes" id="UP000310200"/>
    </source>
</evidence>
<sequence length="169" mass="18184">MAAAAVSSNVENLSPQIIRRVAKEMAELVTQAPEGIRVILNEADVTDIQAVIEGPAGTPYAGGFFRVKLVLGKDFPQGPPKAYFLTKIFHPNVAKNGEICVNTLKKDWKPDLGIQHILLGGGKGSKAGLESCASSETGGPLPKKHASDKKLTAEKKKMLKDKKRTLKRL</sequence>
<dbReference type="Gene3D" id="3.10.110.10">
    <property type="entry name" value="Ubiquitin Conjugating Enzyme"/>
    <property type="match status" value="1"/>
</dbReference>
<proteinExistence type="inferred from homology"/>
<dbReference type="Proteomes" id="UP000310200">
    <property type="component" value="Unassembled WGS sequence"/>
</dbReference>
<feature type="domain" description="UBC core" evidence="6">
    <location>
        <begin position="16"/>
        <end position="169"/>
    </location>
</feature>
<name>A0A4S2KCB3_9HYME</name>
<dbReference type="SMART" id="SM00212">
    <property type="entry name" value="UBCc"/>
    <property type="match status" value="1"/>
</dbReference>
<keyword evidence="8" id="KW-1185">Reference proteome</keyword>
<accession>A0A4S2KCB3</accession>
<dbReference type="PROSITE" id="PS00183">
    <property type="entry name" value="UBC_1"/>
    <property type="match status" value="1"/>
</dbReference>
<keyword evidence="2 4" id="KW-0833">Ubl conjugation pathway</keyword>
<feature type="region of interest" description="Disordered" evidence="5">
    <location>
        <begin position="129"/>
        <end position="169"/>
    </location>
</feature>
<dbReference type="AlphaFoldDB" id="A0A4S2KCB3"/>
<dbReference type="STRING" id="300112.A0A4S2KCB3"/>
<reference evidence="7 8" key="1">
    <citation type="journal article" date="2019" name="Philos. Trans. R. Soc. Lond., B, Biol. Sci.">
        <title>Ant behaviour and brain gene expression of defending hosts depend on the ecological success of the intruding social parasite.</title>
        <authorList>
            <person name="Kaur R."/>
            <person name="Stoldt M."/>
            <person name="Jongepier E."/>
            <person name="Feldmeyer B."/>
            <person name="Menzel F."/>
            <person name="Bornberg-Bauer E."/>
            <person name="Foitzik S."/>
        </authorList>
    </citation>
    <scope>NUCLEOTIDE SEQUENCE [LARGE SCALE GENOMIC DNA]</scope>
    <source>
        <tissue evidence="7">Whole body</tissue>
    </source>
</reference>
<evidence type="ECO:0000259" key="6">
    <source>
        <dbReference type="PROSITE" id="PS50127"/>
    </source>
</evidence>
<evidence type="ECO:0000256" key="1">
    <source>
        <dbReference type="ARBA" id="ARBA00022679"/>
    </source>
</evidence>
<dbReference type="InterPro" id="IPR000608">
    <property type="entry name" value="UBC"/>
</dbReference>